<proteinExistence type="predicted"/>
<dbReference type="AlphaFoldDB" id="A0AAV2IPS6"/>
<comment type="caution">
    <text evidence="1">The sequence shown here is derived from an EMBL/GenBank/DDBJ whole genome shotgun (WGS) entry which is preliminary data.</text>
</comment>
<sequence>MLFVAETTQPLIAPVDITICATASSCTTKSSRFTYAIPLEIVYLTPLQTWNPYNLSNLSIPPKNGRTGSLTIKEKAFNGTATKVYHYLTPASFYSSSTGEVDPADTTNGAVGVLDQTGKIRAVTASGIQVV</sequence>
<name>A0AAV2IPS6_LYMST</name>
<accession>A0AAV2IPS6</accession>
<evidence type="ECO:0008006" key="3">
    <source>
        <dbReference type="Google" id="ProtNLM"/>
    </source>
</evidence>
<organism evidence="1 2">
    <name type="scientific">Lymnaea stagnalis</name>
    <name type="common">Great pond snail</name>
    <name type="synonym">Helix stagnalis</name>
    <dbReference type="NCBI Taxonomy" id="6523"/>
    <lineage>
        <taxon>Eukaryota</taxon>
        <taxon>Metazoa</taxon>
        <taxon>Spiralia</taxon>
        <taxon>Lophotrochozoa</taxon>
        <taxon>Mollusca</taxon>
        <taxon>Gastropoda</taxon>
        <taxon>Heterobranchia</taxon>
        <taxon>Euthyneura</taxon>
        <taxon>Panpulmonata</taxon>
        <taxon>Hygrophila</taxon>
        <taxon>Lymnaeoidea</taxon>
        <taxon>Lymnaeidae</taxon>
        <taxon>Lymnaea</taxon>
    </lineage>
</organism>
<evidence type="ECO:0000313" key="1">
    <source>
        <dbReference type="EMBL" id="CAL1549149.1"/>
    </source>
</evidence>
<gene>
    <name evidence="1" type="ORF">GSLYS_00022466001</name>
</gene>
<dbReference type="Proteomes" id="UP001497497">
    <property type="component" value="Unassembled WGS sequence"/>
</dbReference>
<keyword evidence="2" id="KW-1185">Reference proteome</keyword>
<protein>
    <recommendedName>
        <fullName evidence="3">BIG2 domain-containing protein</fullName>
    </recommendedName>
</protein>
<feature type="non-terminal residue" evidence="1">
    <location>
        <position position="131"/>
    </location>
</feature>
<reference evidence="1 2" key="1">
    <citation type="submission" date="2024-04" db="EMBL/GenBank/DDBJ databases">
        <authorList>
            <consortium name="Genoscope - CEA"/>
            <person name="William W."/>
        </authorList>
    </citation>
    <scope>NUCLEOTIDE SEQUENCE [LARGE SCALE GENOMIC DNA]</scope>
</reference>
<evidence type="ECO:0000313" key="2">
    <source>
        <dbReference type="Proteomes" id="UP001497497"/>
    </source>
</evidence>
<dbReference type="EMBL" id="CAXITT010005530">
    <property type="protein sequence ID" value="CAL1549149.1"/>
    <property type="molecule type" value="Genomic_DNA"/>
</dbReference>